<feature type="domain" description="Major facilitator superfamily (MFS) profile" evidence="5">
    <location>
        <begin position="1"/>
        <end position="388"/>
    </location>
</feature>
<dbReference type="InterPro" id="IPR053160">
    <property type="entry name" value="MFS_DHA3_Transporter"/>
</dbReference>
<feature type="transmembrane region" description="Helical" evidence="4">
    <location>
        <begin position="363"/>
        <end position="385"/>
    </location>
</feature>
<dbReference type="InterPro" id="IPR020846">
    <property type="entry name" value="MFS_dom"/>
</dbReference>
<feature type="transmembrane region" description="Helical" evidence="4">
    <location>
        <begin position="126"/>
        <end position="148"/>
    </location>
</feature>
<evidence type="ECO:0000256" key="3">
    <source>
        <dbReference type="ARBA" id="ARBA00023136"/>
    </source>
</evidence>
<dbReference type="InterPro" id="IPR036259">
    <property type="entry name" value="MFS_trans_sf"/>
</dbReference>
<keyword evidence="1 4" id="KW-0812">Transmembrane</keyword>
<dbReference type="GO" id="GO:0022857">
    <property type="term" value="F:transmembrane transporter activity"/>
    <property type="evidence" value="ECO:0007669"/>
    <property type="project" value="InterPro"/>
</dbReference>
<feature type="non-terminal residue" evidence="6">
    <location>
        <position position="1"/>
    </location>
</feature>
<evidence type="ECO:0000313" key="6">
    <source>
        <dbReference type="EMBL" id="PJA14686.1"/>
    </source>
</evidence>
<accession>A0A2M7W2N8</accession>
<gene>
    <name evidence="6" type="ORF">COX64_01700</name>
</gene>
<evidence type="ECO:0000256" key="4">
    <source>
        <dbReference type="SAM" id="Phobius"/>
    </source>
</evidence>
<dbReference type="EMBL" id="PFQB01000041">
    <property type="protein sequence ID" value="PJA14686.1"/>
    <property type="molecule type" value="Genomic_DNA"/>
</dbReference>
<feature type="transmembrane region" description="Helical" evidence="4">
    <location>
        <begin position="238"/>
        <end position="260"/>
    </location>
</feature>
<dbReference type="Gene3D" id="1.20.1250.20">
    <property type="entry name" value="MFS general substrate transporter like domains"/>
    <property type="match status" value="1"/>
</dbReference>
<reference evidence="7" key="1">
    <citation type="submission" date="2017-09" db="EMBL/GenBank/DDBJ databases">
        <title>Depth-based differentiation of microbial function through sediment-hosted aquifers and enrichment of novel symbionts in the deep terrestrial subsurface.</title>
        <authorList>
            <person name="Probst A.J."/>
            <person name="Ladd B."/>
            <person name="Jarett J.K."/>
            <person name="Geller-Mcgrath D.E."/>
            <person name="Sieber C.M.K."/>
            <person name="Emerson J.B."/>
            <person name="Anantharaman K."/>
            <person name="Thomas B.C."/>
            <person name="Malmstrom R."/>
            <person name="Stieglmeier M."/>
            <person name="Klingl A."/>
            <person name="Woyke T."/>
            <person name="Ryan C.M."/>
            <person name="Banfield J.F."/>
        </authorList>
    </citation>
    <scope>NUCLEOTIDE SEQUENCE [LARGE SCALE GENOMIC DNA]</scope>
</reference>
<feature type="transmembrane region" description="Helical" evidence="4">
    <location>
        <begin position="6"/>
        <end position="25"/>
    </location>
</feature>
<evidence type="ECO:0000256" key="2">
    <source>
        <dbReference type="ARBA" id="ARBA00022989"/>
    </source>
</evidence>
<feature type="transmembrane region" description="Helical" evidence="4">
    <location>
        <begin position="208"/>
        <end position="226"/>
    </location>
</feature>
<evidence type="ECO:0000313" key="7">
    <source>
        <dbReference type="Proteomes" id="UP000228952"/>
    </source>
</evidence>
<proteinExistence type="predicted"/>
<dbReference type="SUPFAM" id="SSF103473">
    <property type="entry name" value="MFS general substrate transporter"/>
    <property type="match status" value="1"/>
</dbReference>
<comment type="caution">
    <text evidence="6">The sequence shown here is derived from an EMBL/GenBank/DDBJ whole genome shotgun (WGS) entry which is preliminary data.</text>
</comment>
<dbReference type="InterPro" id="IPR011701">
    <property type="entry name" value="MFS"/>
</dbReference>
<sequence length="396" mass="43863">NIRWIYIITFLGECYLTMSIWLFFYTRYLNFSEITTLVVMQQVVQLVFEIPTGAIADLLGKRKTLIISYALYFCSIFLTPFFSTFWVFFALEFMKGVAKSLASGTYEALTFDTLKEKGKEEQYPKVNANIISISWVAYIVAGLLGGVLYDISYFLPYLILACFFLAATIILLLKVKEPSIDSEQGNLNYKKYFSQMTLGFKELFSKQTTGTLVLFLLLGTLGYYTASEFMGISQGKSYGLSATNVSFLFTGGYLVSAGMAQLFTKLLKKGNVVLIAVTSSLFMLASYALALFVSPVLGLGLIMARIGSSSTFSNARSVILNQQISSKNRATALSTFSLLYTLPYVVVVYLGGKVIDLSSVNTFALLLGVLLIVGIAVSLTFFFVAKFRLKPGELQT</sequence>
<dbReference type="Pfam" id="PF07690">
    <property type="entry name" value="MFS_1"/>
    <property type="match status" value="1"/>
</dbReference>
<feature type="transmembrane region" description="Helical" evidence="4">
    <location>
        <begin position="66"/>
        <end position="91"/>
    </location>
</feature>
<feature type="transmembrane region" description="Helical" evidence="4">
    <location>
        <begin position="154"/>
        <end position="173"/>
    </location>
</feature>
<evidence type="ECO:0000259" key="5">
    <source>
        <dbReference type="PROSITE" id="PS50850"/>
    </source>
</evidence>
<dbReference type="PANTHER" id="PTHR23530">
    <property type="entry name" value="TRANSPORT PROTEIN-RELATED"/>
    <property type="match status" value="1"/>
</dbReference>
<dbReference type="AlphaFoldDB" id="A0A2M7W2N8"/>
<name>A0A2M7W2N8_9BACT</name>
<protein>
    <recommendedName>
        <fullName evidence="5">Major facilitator superfamily (MFS) profile domain-containing protein</fullName>
    </recommendedName>
</protein>
<evidence type="ECO:0000256" key="1">
    <source>
        <dbReference type="ARBA" id="ARBA00022692"/>
    </source>
</evidence>
<dbReference type="PROSITE" id="PS50850">
    <property type="entry name" value="MFS"/>
    <property type="match status" value="1"/>
</dbReference>
<keyword evidence="3 4" id="KW-0472">Membrane</keyword>
<feature type="transmembrane region" description="Helical" evidence="4">
    <location>
        <begin position="331"/>
        <end position="351"/>
    </location>
</feature>
<organism evidence="6 7">
    <name type="scientific">Candidatus Dojkabacteria bacterium CG_4_10_14_0_2_um_filter_Dojkabacteria_WS6_41_15</name>
    <dbReference type="NCBI Taxonomy" id="2014249"/>
    <lineage>
        <taxon>Bacteria</taxon>
        <taxon>Candidatus Dojkabacteria</taxon>
    </lineage>
</organism>
<dbReference type="Proteomes" id="UP000228952">
    <property type="component" value="Unassembled WGS sequence"/>
</dbReference>
<dbReference type="PANTHER" id="PTHR23530:SF1">
    <property type="entry name" value="PERMEASE, MAJOR FACILITATOR SUPERFAMILY-RELATED"/>
    <property type="match status" value="1"/>
</dbReference>
<feature type="transmembrane region" description="Helical" evidence="4">
    <location>
        <begin position="272"/>
        <end position="293"/>
    </location>
</feature>
<keyword evidence="2 4" id="KW-1133">Transmembrane helix</keyword>